<dbReference type="Proteomes" id="UP000299102">
    <property type="component" value="Unassembled WGS sequence"/>
</dbReference>
<organism evidence="1 2">
    <name type="scientific">Eumeta variegata</name>
    <name type="common">Bagworm moth</name>
    <name type="synonym">Eumeta japonica</name>
    <dbReference type="NCBI Taxonomy" id="151549"/>
    <lineage>
        <taxon>Eukaryota</taxon>
        <taxon>Metazoa</taxon>
        <taxon>Ecdysozoa</taxon>
        <taxon>Arthropoda</taxon>
        <taxon>Hexapoda</taxon>
        <taxon>Insecta</taxon>
        <taxon>Pterygota</taxon>
        <taxon>Neoptera</taxon>
        <taxon>Endopterygota</taxon>
        <taxon>Lepidoptera</taxon>
        <taxon>Glossata</taxon>
        <taxon>Ditrysia</taxon>
        <taxon>Tineoidea</taxon>
        <taxon>Psychidae</taxon>
        <taxon>Oiketicinae</taxon>
        <taxon>Eumeta</taxon>
    </lineage>
</organism>
<proteinExistence type="predicted"/>
<name>A0A4C1XGH4_EUMVA</name>
<dbReference type="AlphaFoldDB" id="A0A4C1XGH4"/>
<protein>
    <submittedName>
        <fullName evidence="1">Uncharacterized protein</fullName>
    </submittedName>
</protein>
<evidence type="ECO:0000313" key="1">
    <source>
        <dbReference type="EMBL" id="GBP62518.1"/>
    </source>
</evidence>
<evidence type="ECO:0000313" key="2">
    <source>
        <dbReference type="Proteomes" id="UP000299102"/>
    </source>
</evidence>
<accession>A0A4C1XGH4</accession>
<keyword evidence="2" id="KW-1185">Reference proteome</keyword>
<gene>
    <name evidence="1" type="ORF">EVAR_44758_1</name>
</gene>
<sequence>MNDIIEHDHPHRYERSRKAFHSGRDLGSVANGRGKHSDSLTDSALIIVGINPMLRRVVCFWKSFHFDAKILQDFNERNINFEVSSLFAAAATAPVKLSLVLRCEYSPRTLLYARASSPVLVEGLGDVVEVGLDVGKLGATKCLIGCGVLGV</sequence>
<reference evidence="1 2" key="1">
    <citation type="journal article" date="2019" name="Commun. Biol.">
        <title>The bagworm genome reveals a unique fibroin gene that provides high tensile strength.</title>
        <authorList>
            <person name="Kono N."/>
            <person name="Nakamura H."/>
            <person name="Ohtoshi R."/>
            <person name="Tomita M."/>
            <person name="Numata K."/>
            <person name="Arakawa K."/>
        </authorList>
    </citation>
    <scope>NUCLEOTIDE SEQUENCE [LARGE SCALE GENOMIC DNA]</scope>
</reference>
<comment type="caution">
    <text evidence="1">The sequence shown here is derived from an EMBL/GenBank/DDBJ whole genome shotgun (WGS) entry which is preliminary data.</text>
</comment>
<dbReference type="EMBL" id="BGZK01000842">
    <property type="protein sequence ID" value="GBP62518.1"/>
    <property type="molecule type" value="Genomic_DNA"/>
</dbReference>